<name>A0A4Y8MJW8_9BURK</name>
<organism evidence="1 2">
    <name type="scientific">Paraburkholderia dipogonis</name>
    <dbReference type="NCBI Taxonomy" id="1211383"/>
    <lineage>
        <taxon>Bacteria</taxon>
        <taxon>Pseudomonadati</taxon>
        <taxon>Pseudomonadota</taxon>
        <taxon>Betaproteobacteria</taxon>
        <taxon>Burkholderiales</taxon>
        <taxon>Burkholderiaceae</taxon>
        <taxon>Paraburkholderia</taxon>
    </lineage>
</organism>
<accession>A0A4Y8MJW8</accession>
<dbReference type="AlphaFoldDB" id="A0A4Y8MJW8"/>
<evidence type="ECO:0000313" key="1">
    <source>
        <dbReference type="EMBL" id="TFE37776.1"/>
    </source>
</evidence>
<dbReference type="RefSeq" id="WP_134466294.1">
    <property type="nucleotide sequence ID" value="NZ_JBHMFL010000148.1"/>
</dbReference>
<reference evidence="1 2" key="1">
    <citation type="submission" date="2019-03" db="EMBL/GenBank/DDBJ databases">
        <title>Complete Genome Sequence of Paraburkholderia dipogonis ICMP 19430T, a Nitrogen-fixing Symbiont of the South African Invasive Legume Dipogon lignosus in New Zealand.</title>
        <authorList>
            <person name="De Meyer S.E."/>
        </authorList>
    </citation>
    <scope>NUCLEOTIDE SEQUENCE [LARGE SCALE GENOMIC DNA]</scope>
    <source>
        <strain evidence="1 2">ICMP 19430</strain>
    </source>
</reference>
<gene>
    <name evidence="1" type="ORF">E2553_41050</name>
</gene>
<protein>
    <submittedName>
        <fullName evidence="1">Uncharacterized protein</fullName>
    </submittedName>
</protein>
<proteinExistence type="predicted"/>
<dbReference type="Proteomes" id="UP000297385">
    <property type="component" value="Unassembled WGS sequence"/>
</dbReference>
<comment type="caution">
    <text evidence="1">The sequence shown here is derived from an EMBL/GenBank/DDBJ whole genome shotgun (WGS) entry which is preliminary data.</text>
</comment>
<dbReference type="EMBL" id="SNVI01000005">
    <property type="protein sequence ID" value="TFE37776.1"/>
    <property type="molecule type" value="Genomic_DNA"/>
</dbReference>
<sequence>MTIVGILLCALAFLLGLIVREFLPGYFRKKGENLATKEDIVELTNLQKGVEHRFNEIIENSKQRHDLRLAALDQRLAAHQEAFSLWRELLAEVHGEKIGPVVLRCQAWWEKNCLYLEPSVRDAFVQAYSAASSHHGYTQARFDVKDVQANWTEVTRFPNVLFEAIKLPPLQQDAAEKALPELTKHPLND</sequence>
<evidence type="ECO:0000313" key="2">
    <source>
        <dbReference type="Proteomes" id="UP000297385"/>
    </source>
</evidence>
<dbReference type="GeneID" id="97309005"/>